<evidence type="ECO:0008006" key="3">
    <source>
        <dbReference type="Google" id="ProtNLM"/>
    </source>
</evidence>
<name>A0A917ZVM8_9ACTN</name>
<dbReference type="RefSeq" id="WP_189134629.1">
    <property type="nucleotide sequence ID" value="NZ_BMMS01000029.1"/>
</dbReference>
<dbReference type="Proteomes" id="UP000641932">
    <property type="component" value="Unassembled WGS sequence"/>
</dbReference>
<dbReference type="PANTHER" id="PTHR36221:SF1">
    <property type="entry name" value="DUF742 DOMAIN-CONTAINING PROTEIN"/>
    <property type="match status" value="1"/>
</dbReference>
<dbReference type="InterPro" id="IPR007995">
    <property type="entry name" value="DUF742"/>
</dbReference>
<evidence type="ECO:0000313" key="1">
    <source>
        <dbReference type="EMBL" id="GGO96563.1"/>
    </source>
</evidence>
<dbReference type="Pfam" id="PF05331">
    <property type="entry name" value="DUF742"/>
    <property type="match status" value="1"/>
</dbReference>
<organism evidence="1 2">
    <name type="scientific">Wenjunlia tyrosinilytica</name>
    <dbReference type="NCBI Taxonomy" id="1544741"/>
    <lineage>
        <taxon>Bacteria</taxon>
        <taxon>Bacillati</taxon>
        <taxon>Actinomycetota</taxon>
        <taxon>Actinomycetes</taxon>
        <taxon>Kitasatosporales</taxon>
        <taxon>Streptomycetaceae</taxon>
        <taxon>Wenjunlia</taxon>
    </lineage>
</organism>
<comment type="caution">
    <text evidence="1">The sequence shown here is derived from an EMBL/GenBank/DDBJ whole genome shotgun (WGS) entry which is preliminary data.</text>
</comment>
<proteinExistence type="predicted"/>
<reference evidence="1" key="2">
    <citation type="submission" date="2020-09" db="EMBL/GenBank/DDBJ databases">
        <authorList>
            <person name="Sun Q."/>
            <person name="Zhou Y."/>
        </authorList>
    </citation>
    <scope>NUCLEOTIDE SEQUENCE</scope>
    <source>
        <strain evidence="1">CGMCC 4.7201</strain>
    </source>
</reference>
<gene>
    <name evidence="1" type="ORF">GCM10012280_56340</name>
</gene>
<keyword evidence="2" id="KW-1185">Reference proteome</keyword>
<protein>
    <recommendedName>
        <fullName evidence="3">DUF742 domain-containing protein</fullName>
    </recommendedName>
</protein>
<sequence>MNGSGTGGRLVRPFALVGGRTQPSRADFTLITLVTTVDPQPAPVTGLQPEHLMILRRCRVPTAAAEIAAHLDLPFSVVTIMLCDLLDDGRITTARPPVQASGSPDRALLQKVRDGIARL</sequence>
<accession>A0A917ZVM8</accession>
<dbReference type="PANTHER" id="PTHR36221">
    <property type="entry name" value="DUF742 DOMAIN-CONTAINING PROTEIN"/>
    <property type="match status" value="1"/>
</dbReference>
<evidence type="ECO:0000313" key="2">
    <source>
        <dbReference type="Proteomes" id="UP000641932"/>
    </source>
</evidence>
<dbReference type="AlphaFoldDB" id="A0A917ZVM8"/>
<dbReference type="EMBL" id="BMMS01000029">
    <property type="protein sequence ID" value="GGO96563.1"/>
    <property type="molecule type" value="Genomic_DNA"/>
</dbReference>
<reference evidence="1" key="1">
    <citation type="journal article" date="2014" name="Int. J. Syst. Evol. Microbiol.">
        <title>Complete genome sequence of Corynebacterium casei LMG S-19264T (=DSM 44701T), isolated from a smear-ripened cheese.</title>
        <authorList>
            <consortium name="US DOE Joint Genome Institute (JGI-PGF)"/>
            <person name="Walter F."/>
            <person name="Albersmeier A."/>
            <person name="Kalinowski J."/>
            <person name="Ruckert C."/>
        </authorList>
    </citation>
    <scope>NUCLEOTIDE SEQUENCE</scope>
    <source>
        <strain evidence="1">CGMCC 4.7201</strain>
    </source>
</reference>